<keyword evidence="4 6" id="KW-0560">Oxidoreductase</keyword>
<evidence type="ECO:0000256" key="2">
    <source>
        <dbReference type="ARBA" id="ARBA00022630"/>
    </source>
</evidence>
<dbReference type="InterPro" id="IPR045170">
    <property type="entry name" value="MTOX"/>
</dbReference>
<protein>
    <submittedName>
        <fullName evidence="6">Monomeric sarcosine oxidase</fullName>
        <ecNumber evidence="6">1.5.3.1</ecNumber>
    </submittedName>
</protein>
<organism evidence="6 7">
    <name type="scientific">Devosia equisanguinis</name>
    <dbReference type="NCBI Taxonomy" id="2490941"/>
    <lineage>
        <taxon>Bacteria</taxon>
        <taxon>Pseudomonadati</taxon>
        <taxon>Pseudomonadota</taxon>
        <taxon>Alphaproteobacteria</taxon>
        <taxon>Hyphomicrobiales</taxon>
        <taxon>Devosiaceae</taxon>
        <taxon>Devosia</taxon>
    </lineage>
</organism>
<feature type="domain" description="FAD dependent oxidoreductase" evidence="5">
    <location>
        <begin position="6"/>
        <end position="369"/>
    </location>
</feature>
<evidence type="ECO:0000313" key="7">
    <source>
        <dbReference type="Proteomes" id="UP000268844"/>
    </source>
</evidence>
<name>A0A3S4GKE5_9HYPH</name>
<keyword evidence="7" id="KW-1185">Reference proteome</keyword>
<dbReference type="PANTHER" id="PTHR10961">
    <property type="entry name" value="PEROXISOMAL SARCOSINE OXIDASE"/>
    <property type="match status" value="1"/>
</dbReference>
<dbReference type="Gene3D" id="3.50.50.60">
    <property type="entry name" value="FAD/NAD(P)-binding domain"/>
    <property type="match status" value="1"/>
</dbReference>
<dbReference type="InterPro" id="IPR006076">
    <property type="entry name" value="FAD-dep_OxRdtase"/>
</dbReference>
<evidence type="ECO:0000313" key="6">
    <source>
        <dbReference type="EMBL" id="VDS05041.1"/>
    </source>
</evidence>
<evidence type="ECO:0000259" key="5">
    <source>
        <dbReference type="Pfam" id="PF01266"/>
    </source>
</evidence>
<evidence type="ECO:0000256" key="3">
    <source>
        <dbReference type="ARBA" id="ARBA00022827"/>
    </source>
</evidence>
<keyword evidence="2" id="KW-0285">Flavoprotein</keyword>
<comment type="cofactor">
    <cofactor evidence="1">
        <name>FAD</name>
        <dbReference type="ChEBI" id="CHEBI:57692"/>
    </cofactor>
</comment>
<dbReference type="AlphaFoldDB" id="A0A3S4GKE5"/>
<accession>A0A3S4GKE5</accession>
<evidence type="ECO:0000256" key="1">
    <source>
        <dbReference type="ARBA" id="ARBA00001974"/>
    </source>
</evidence>
<dbReference type="GO" id="GO:0008115">
    <property type="term" value="F:sarcosine oxidase activity"/>
    <property type="evidence" value="ECO:0007669"/>
    <property type="project" value="UniProtKB-EC"/>
</dbReference>
<gene>
    <name evidence="6" type="primary">soxA</name>
    <name evidence="6" type="ORF">DEVEQU_02182</name>
</gene>
<dbReference type="EC" id="1.5.3.1" evidence="6"/>
<dbReference type="SUPFAM" id="SSF51905">
    <property type="entry name" value="FAD/NAD(P)-binding domain"/>
    <property type="match status" value="1"/>
</dbReference>
<reference evidence="6 7" key="1">
    <citation type="submission" date="2018-12" db="EMBL/GenBank/DDBJ databases">
        <authorList>
            <person name="Criscuolo A."/>
        </authorList>
    </citation>
    <scope>NUCLEOTIDE SEQUENCE [LARGE SCALE GENOMIC DNA]</scope>
    <source>
        <strain evidence="6">ACIP1116281</strain>
    </source>
</reference>
<dbReference type="NCBIfam" id="NF008425">
    <property type="entry name" value="PRK11259.1"/>
    <property type="match status" value="1"/>
</dbReference>
<dbReference type="EMBL" id="UZWD01000026">
    <property type="protein sequence ID" value="VDS05041.1"/>
    <property type="molecule type" value="Genomic_DNA"/>
</dbReference>
<sequence>MRRCEYAVLGLGAMGSAAFYQLAKAGADVIGIDRYNPPHPHGSTHGESRITRRAIGEGMAYVPLVSRSHEIWRDLEGQTGQTLLSEVGCLIISRADDAVERPGRTGFIQRTREAANRYSIPHEILDANAIRQRFPQFAVADDEIGYFEPGAGYVEPERCVAAQLTLGKALGGETVLDTKVTAIEHTPDGVLLKTTLGDILAQKLVLSAGSGAPSLLGGAFETILSPTRQSMHWFELEPELRQEWASGPVFIWPHGESADDFFYGFPEIDGLGAIKIADEAYGNPIDPDQVDRNVPLSASAEKYTRHLAPRLKGVSERRHKAVTCLYTATPDSAFVIDWHPNDERILVVSPCSGHGFKHSAAIGEIAAQLVTTGQSAIDISAFSLSRFPAFSGV</sequence>
<proteinExistence type="predicted"/>
<dbReference type="GO" id="GO:0050660">
    <property type="term" value="F:flavin adenine dinucleotide binding"/>
    <property type="evidence" value="ECO:0007669"/>
    <property type="project" value="InterPro"/>
</dbReference>
<dbReference type="Pfam" id="PF01266">
    <property type="entry name" value="DAO"/>
    <property type="match status" value="1"/>
</dbReference>
<keyword evidence="3" id="KW-0274">FAD</keyword>
<dbReference type="PANTHER" id="PTHR10961:SF7">
    <property type="entry name" value="FAD DEPENDENT OXIDOREDUCTASE DOMAIN-CONTAINING PROTEIN"/>
    <property type="match status" value="1"/>
</dbReference>
<dbReference type="Proteomes" id="UP000268844">
    <property type="component" value="Unassembled WGS sequence"/>
</dbReference>
<dbReference type="RefSeq" id="WP_126150585.1">
    <property type="nucleotide sequence ID" value="NZ_JBHTMH010000001.1"/>
</dbReference>
<dbReference type="SUPFAM" id="SSF54373">
    <property type="entry name" value="FAD-linked reductases, C-terminal domain"/>
    <property type="match status" value="1"/>
</dbReference>
<dbReference type="Gene3D" id="3.30.9.10">
    <property type="entry name" value="D-Amino Acid Oxidase, subunit A, domain 2"/>
    <property type="match status" value="1"/>
</dbReference>
<evidence type="ECO:0000256" key="4">
    <source>
        <dbReference type="ARBA" id="ARBA00023002"/>
    </source>
</evidence>
<dbReference type="OrthoDB" id="9806257at2"/>
<dbReference type="InterPro" id="IPR036188">
    <property type="entry name" value="FAD/NAD-bd_sf"/>
</dbReference>